<sequence length="637" mass="70391">MQTPIRENQCHPNPESYESILEQKVKEIPPQTPEKILNVISNNSERQSFLEDVLIKLVRFNQNSQKTTESNETESISEHDQNSLQTSPSVQENDSVRMILAPAFTDKEGSLASSILLAESVLFDLIKLSLKQKIVIDQLSEDNSMMEDRIRHVSGLESVKRAPDDLSDHFDTSIGSVELDMMTKPSLHSPHLISAITDLSAISDEVLSDFVHSLIASLTPESEINSNQSSPQFWSVGCSPMNTVSSTPSHSPQSLDATPQSTSETRSRMNVLSSPMDSLFDMTTETRLSEENIASSSPEKSSIGCSPMFFPSPPRDTSESELHTEHPTSSPASIQHNSVGCSPMIFQTPSASPHAAASSPTSSLESLNLGVISLMIEKLCEANVHIADLIDEIRSITNPPKNGFDALPSSSTLSSYLQPGQLSLLFSLGDAEDVSFMKLLNVLAQCCFKFDSETVLKRMTTNFDSSMQRQKRKLLSKREQQQPATTPHTRQTVSFVETPQDDRSALRTPPRQNMTIAIPSSATHSLVLTPRPSQKQTTTLLTEMVSNTIECVLSQCEDLQLTGYITTQLSSFQMLLSGMIFSLKQSESLIQKEANDLYDVTNEIAMVMKDREDTFEKTIDQTLLVVEKLKTKKGFSS</sequence>
<feature type="compositionally biased region" description="Polar residues" evidence="1">
    <location>
        <begin position="481"/>
        <end position="497"/>
    </location>
</feature>
<evidence type="ECO:0000313" key="2">
    <source>
        <dbReference type="EMBL" id="KAK2964624.1"/>
    </source>
</evidence>
<feature type="compositionally biased region" description="Low complexity" evidence="1">
    <location>
        <begin position="348"/>
        <end position="359"/>
    </location>
</feature>
<feature type="region of interest" description="Disordered" evidence="1">
    <location>
        <begin position="64"/>
        <end position="92"/>
    </location>
</feature>
<feature type="compositionally biased region" description="Polar residues" evidence="1">
    <location>
        <begin position="289"/>
        <end position="304"/>
    </location>
</feature>
<reference evidence="2 3" key="1">
    <citation type="journal article" date="2022" name="bioRxiv">
        <title>Genomics of Preaxostyla Flagellates Illuminates Evolutionary Transitions and the Path Towards Mitochondrial Loss.</title>
        <authorList>
            <person name="Novak L.V.F."/>
            <person name="Treitli S.C."/>
            <person name="Pyrih J."/>
            <person name="Halakuc P."/>
            <person name="Pipaliya S.V."/>
            <person name="Vacek V."/>
            <person name="Brzon O."/>
            <person name="Soukal P."/>
            <person name="Eme L."/>
            <person name="Dacks J.B."/>
            <person name="Karnkowska A."/>
            <person name="Elias M."/>
            <person name="Hampl V."/>
        </authorList>
    </citation>
    <scope>NUCLEOTIDE SEQUENCE [LARGE SCALE GENOMIC DNA]</scope>
    <source>
        <strain evidence="2">NAU3</strain>
        <tissue evidence="2">Gut</tissue>
    </source>
</reference>
<protein>
    <submittedName>
        <fullName evidence="2">Uncharacterized protein</fullName>
    </submittedName>
</protein>
<accession>A0ABQ9YM50</accession>
<comment type="caution">
    <text evidence="2">The sequence shown here is derived from an EMBL/GenBank/DDBJ whole genome shotgun (WGS) entry which is preliminary data.</text>
</comment>
<dbReference type="Proteomes" id="UP001281761">
    <property type="component" value="Unassembled WGS sequence"/>
</dbReference>
<feature type="region of interest" description="Disordered" evidence="1">
    <location>
        <begin position="240"/>
        <end position="270"/>
    </location>
</feature>
<organism evidence="2 3">
    <name type="scientific">Blattamonas nauphoetae</name>
    <dbReference type="NCBI Taxonomy" id="2049346"/>
    <lineage>
        <taxon>Eukaryota</taxon>
        <taxon>Metamonada</taxon>
        <taxon>Preaxostyla</taxon>
        <taxon>Oxymonadida</taxon>
        <taxon>Blattamonas</taxon>
    </lineage>
</organism>
<evidence type="ECO:0000256" key="1">
    <source>
        <dbReference type="SAM" id="MobiDB-lite"/>
    </source>
</evidence>
<proteinExistence type="predicted"/>
<gene>
    <name evidence="2" type="ORF">BLNAU_541</name>
</gene>
<keyword evidence="3" id="KW-1185">Reference proteome</keyword>
<feature type="compositionally biased region" description="Polar residues" evidence="1">
    <location>
        <begin position="82"/>
        <end position="92"/>
    </location>
</feature>
<evidence type="ECO:0000313" key="3">
    <source>
        <dbReference type="Proteomes" id="UP001281761"/>
    </source>
</evidence>
<feature type="compositionally biased region" description="Basic and acidic residues" evidence="1">
    <location>
        <begin position="316"/>
        <end position="326"/>
    </location>
</feature>
<feature type="compositionally biased region" description="Polar residues" evidence="1">
    <location>
        <begin position="327"/>
        <end position="340"/>
    </location>
</feature>
<dbReference type="EMBL" id="JARBJD010000002">
    <property type="protein sequence ID" value="KAK2964624.1"/>
    <property type="molecule type" value="Genomic_DNA"/>
</dbReference>
<feature type="region of interest" description="Disordered" evidence="1">
    <location>
        <begin position="467"/>
        <end position="512"/>
    </location>
</feature>
<feature type="region of interest" description="Disordered" evidence="1">
    <location>
        <begin position="289"/>
        <end position="359"/>
    </location>
</feature>
<name>A0ABQ9YM50_9EUKA</name>